<accession>A0A165P4S1</accession>
<evidence type="ECO:0000313" key="2">
    <source>
        <dbReference type="EMBL" id="KZW01648.1"/>
    </source>
</evidence>
<keyword evidence="3" id="KW-1185">Reference proteome</keyword>
<feature type="region of interest" description="Disordered" evidence="1">
    <location>
        <begin position="523"/>
        <end position="581"/>
    </location>
</feature>
<dbReference type="EMBL" id="KV425892">
    <property type="protein sequence ID" value="KZW01648.1"/>
    <property type="molecule type" value="Genomic_DNA"/>
</dbReference>
<dbReference type="SUPFAM" id="SSF52047">
    <property type="entry name" value="RNI-like"/>
    <property type="match status" value="1"/>
</dbReference>
<name>A0A165P4S1_EXIGL</name>
<sequence>MAQTPHDTLEQRLLCDEQILSTLRAHTTTLEAARHIALDVIASAQANLDAIDAELAQTHERTEALQRATNDLRSSLRRRLMEALPLELLREIFLELAAEPDELWTLLGKGQCNYTRSRLPFLLAATCNRWRDLALGTPALWTYIAIPPPSLQPERRAFWYPHWVQTLLQRSKTYPIDVLLPWSEASWSTDSYAAQIVSSIGNHAHRWRRFEFHIPEQYMSAETANSYRRPTPLLEWFALFGPTDGGSALEYSLPAPRYLPICPRLTAFRSEYIDLMLAVPRDPLVGLTVLEFCTTLIPCKVLWDLLRSAPCLQSLIAKFYDLGPHDLRESAGSPVPLVHLRKLVLHREAIAMFATNVSLLSLPALSSFHFSGDWLENNLHVFLQAFGGTITEFGMTDCIIDLDMLSSLHILSNVRTLHIGEDCQVQDDLLQAFAIPDEWLLPCLEELIMDGVEIERGEGDGLVHLVQSRLAPHPDANGKSPSTLRKLTIINSPKIPSWLIAELNFLMGEPVPVCDEDYEEKVLSHSDEEEAQFTDSALGADAEESDDSEDENWFPDAEEEIAAGDEDGTVSSTSSQDEDDI</sequence>
<dbReference type="OrthoDB" id="3023018at2759"/>
<proteinExistence type="predicted"/>
<organism evidence="2 3">
    <name type="scientific">Exidia glandulosa HHB12029</name>
    <dbReference type="NCBI Taxonomy" id="1314781"/>
    <lineage>
        <taxon>Eukaryota</taxon>
        <taxon>Fungi</taxon>
        <taxon>Dikarya</taxon>
        <taxon>Basidiomycota</taxon>
        <taxon>Agaricomycotina</taxon>
        <taxon>Agaricomycetes</taxon>
        <taxon>Auriculariales</taxon>
        <taxon>Exidiaceae</taxon>
        <taxon>Exidia</taxon>
    </lineage>
</organism>
<protein>
    <submittedName>
        <fullName evidence="2">Uncharacterized protein</fullName>
    </submittedName>
</protein>
<dbReference type="AlphaFoldDB" id="A0A165P4S1"/>
<evidence type="ECO:0000313" key="3">
    <source>
        <dbReference type="Proteomes" id="UP000077266"/>
    </source>
</evidence>
<dbReference type="InParanoid" id="A0A165P4S1"/>
<feature type="compositionally biased region" description="Acidic residues" evidence="1">
    <location>
        <begin position="541"/>
        <end position="568"/>
    </location>
</feature>
<reference evidence="2 3" key="1">
    <citation type="journal article" date="2016" name="Mol. Biol. Evol.">
        <title>Comparative Genomics of Early-Diverging Mushroom-Forming Fungi Provides Insights into the Origins of Lignocellulose Decay Capabilities.</title>
        <authorList>
            <person name="Nagy L.G."/>
            <person name="Riley R."/>
            <person name="Tritt A."/>
            <person name="Adam C."/>
            <person name="Daum C."/>
            <person name="Floudas D."/>
            <person name="Sun H."/>
            <person name="Yadav J.S."/>
            <person name="Pangilinan J."/>
            <person name="Larsson K.H."/>
            <person name="Matsuura K."/>
            <person name="Barry K."/>
            <person name="Labutti K."/>
            <person name="Kuo R."/>
            <person name="Ohm R.A."/>
            <person name="Bhattacharya S.S."/>
            <person name="Shirouzu T."/>
            <person name="Yoshinaga Y."/>
            <person name="Martin F.M."/>
            <person name="Grigoriev I.V."/>
            <person name="Hibbett D.S."/>
        </authorList>
    </citation>
    <scope>NUCLEOTIDE SEQUENCE [LARGE SCALE GENOMIC DNA]</scope>
    <source>
        <strain evidence="2 3">HHB12029</strain>
    </source>
</reference>
<gene>
    <name evidence="2" type="ORF">EXIGLDRAFT_46784</name>
</gene>
<evidence type="ECO:0000256" key="1">
    <source>
        <dbReference type="SAM" id="MobiDB-lite"/>
    </source>
</evidence>
<dbReference type="Proteomes" id="UP000077266">
    <property type="component" value="Unassembled WGS sequence"/>
</dbReference>